<dbReference type="GO" id="GO:0017148">
    <property type="term" value="P:negative regulation of translation"/>
    <property type="evidence" value="ECO:0007669"/>
    <property type="project" value="UniProtKB-UniRule"/>
</dbReference>
<organism evidence="12 13">
    <name type="scientific">Hanseniaspora osmophila</name>
    <dbReference type="NCBI Taxonomy" id="56408"/>
    <lineage>
        <taxon>Eukaryota</taxon>
        <taxon>Fungi</taxon>
        <taxon>Dikarya</taxon>
        <taxon>Ascomycota</taxon>
        <taxon>Saccharomycotina</taxon>
        <taxon>Saccharomycetes</taxon>
        <taxon>Saccharomycodales</taxon>
        <taxon>Saccharomycodaceae</taxon>
        <taxon>Hanseniaspora</taxon>
    </lineage>
</organism>
<keyword evidence="9 10" id="KW-0652">Protein synthesis inhibitor</keyword>
<keyword evidence="5 10" id="KW-0396">Initiation factor</keyword>
<keyword evidence="8 10" id="KW-0648">Protein biosynthesis</keyword>
<feature type="compositionally biased region" description="Basic residues" evidence="11">
    <location>
        <begin position="52"/>
        <end position="75"/>
    </location>
</feature>
<dbReference type="InterPro" id="IPR031456">
    <property type="entry name" value="Caf20"/>
</dbReference>
<comment type="function">
    <text evidence="10">Acts as an inhibitor of cap-dependent translation. Competes with eIF4G1 and EAP1 for binding to eIF4E and interferes with the formation of the eIF4F complex, inhibiting translation and stabilizing mRNA.</text>
</comment>
<dbReference type="GO" id="GO:0003743">
    <property type="term" value="F:translation initiation factor activity"/>
    <property type="evidence" value="ECO:0007669"/>
    <property type="project" value="UniProtKB-KW"/>
</dbReference>
<evidence type="ECO:0000256" key="11">
    <source>
        <dbReference type="SAM" id="MobiDB-lite"/>
    </source>
</evidence>
<reference evidence="13" key="1">
    <citation type="journal article" date="2016" name="Genome Announc.">
        <title>Genome sequences of three species of Hanseniaspora isolated from spontaneous wine fermentations.</title>
        <authorList>
            <person name="Sternes P.R."/>
            <person name="Lee D."/>
            <person name="Kutyna D.R."/>
            <person name="Borneman A.R."/>
        </authorList>
    </citation>
    <scope>NUCLEOTIDE SEQUENCE [LARGE SCALE GENOMIC DNA]</scope>
    <source>
        <strain evidence="13">AWRI3579</strain>
    </source>
</reference>
<keyword evidence="13" id="KW-1185">Reference proteome</keyword>
<dbReference type="GO" id="GO:0005737">
    <property type="term" value="C:cytoplasm"/>
    <property type="evidence" value="ECO:0007669"/>
    <property type="project" value="UniProtKB-SubCell"/>
</dbReference>
<comment type="subcellular location">
    <subcellularLocation>
        <location evidence="1 10">Cytoplasm</location>
    </subcellularLocation>
</comment>
<dbReference type="EMBL" id="LPNM01000009">
    <property type="protein sequence ID" value="OEJ83004.1"/>
    <property type="molecule type" value="Genomic_DNA"/>
</dbReference>
<evidence type="ECO:0000256" key="3">
    <source>
        <dbReference type="ARBA" id="ARBA00020270"/>
    </source>
</evidence>
<dbReference type="InParanoid" id="A0A1E5R7Y7"/>
<gene>
    <name evidence="12" type="ORF">AWRI3579_g3469</name>
</gene>
<evidence type="ECO:0000256" key="1">
    <source>
        <dbReference type="ARBA" id="ARBA00004496"/>
    </source>
</evidence>
<protein>
    <recommendedName>
        <fullName evidence="3 10">Cap-associated protein CAF20</fullName>
    </recommendedName>
</protein>
<evidence type="ECO:0000256" key="9">
    <source>
        <dbReference type="ARBA" id="ARBA00023193"/>
    </source>
</evidence>
<sequence>MAVIRYTEEELLELQPLAVVPKDFDPKEFNDLVSKVSEILALREEEYEKHHGFGNRRRSSHHFNAKPKVHKHKPKVTTDADGWSSLDSEKPEKTSFAFSETSNNNGSDSKKLETVKVRPNNKNISSSRPADSRDIIADKNTVAFNAFAALESDEDE</sequence>
<dbReference type="AlphaFoldDB" id="A0A1E5R7Y7"/>
<feature type="region of interest" description="Disordered" evidence="11">
    <location>
        <begin position="50"/>
        <end position="133"/>
    </location>
</feature>
<dbReference type="Pfam" id="PF17052">
    <property type="entry name" value="CAF20"/>
    <property type="match status" value="1"/>
</dbReference>
<keyword evidence="4 10" id="KW-0963">Cytoplasm</keyword>
<dbReference type="GO" id="GO:0008190">
    <property type="term" value="F:eukaryotic initiation factor 4E binding"/>
    <property type="evidence" value="ECO:0007669"/>
    <property type="project" value="InterPro"/>
</dbReference>
<proteinExistence type="inferred from homology"/>
<evidence type="ECO:0000313" key="13">
    <source>
        <dbReference type="Proteomes" id="UP000095728"/>
    </source>
</evidence>
<evidence type="ECO:0000256" key="2">
    <source>
        <dbReference type="ARBA" id="ARBA00006057"/>
    </source>
</evidence>
<name>A0A1E5R7Y7_9ASCO</name>
<evidence type="ECO:0000313" key="12">
    <source>
        <dbReference type="EMBL" id="OEJ83004.1"/>
    </source>
</evidence>
<evidence type="ECO:0000256" key="8">
    <source>
        <dbReference type="ARBA" id="ARBA00022917"/>
    </source>
</evidence>
<keyword evidence="6" id="KW-0597">Phosphoprotein</keyword>
<evidence type="ECO:0000256" key="7">
    <source>
        <dbReference type="ARBA" id="ARBA00022845"/>
    </source>
</evidence>
<dbReference type="OrthoDB" id="3995390at2759"/>
<dbReference type="Proteomes" id="UP000095728">
    <property type="component" value="Unassembled WGS sequence"/>
</dbReference>
<feature type="compositionally biased region" description="Polar residues" evidence="11">
    <location>
        <begin position="120"/>
        <end position="129"/>
    </location>
</feature>
<accession>A0A1E5R7Y7</accession>
<keyword evidence="7 10" id="KW-0810">Translation regulation</keyword>
<comment type="similarity">
    <text evidence="2 10">Belongs to the CAF20 family.</text>
</comment>
<dbReference type="FunCoup" id="A0A1E5R7Y7">
    <property type="interactions" value="367"/>
</dbReference>
<evidence type="ECO:0000256" key="5">
    <source>
        <dbReference type="ARBA" id="ARBA00022540"/>
    </source>
</evidence>
<evidence type="ECO:0000256" key="6">
    <source>
        <dbReference type="ARBA" id="ARBA00022553"/>
    </source>
</evidence>
<comment type="caution">
    <text evidence="12">The sequence shown here is derived from an EMBL/GenBank/DDBJ whole genome shotgun (WGS) entry which is preliminary data.</text>
</comment>
<feature type="compositionally biased region" description="Polar residues" evidence="11">
    <location>
        <begin position="96"/>
        <end position="107"/>
    </location>
</feature>
<dbReference type="STRING" id="56408.A0A1E5R7Y7"/>
<evidence type="ECO:0000256" key="4">
    <source>
        <dbReference type="ARBA" id="ARBA00022490"/>
    </source>
</evidence>
<evidence type="ECO:0000256" key="10">
    <source>
        <dbReference type="RuleBase" id="RU363005"/>
    </source>
</evidence>